<evidence type="ECO:0000256" key="6">
    <source>
        <dbReference type="PROSITE-ProRule" id="PRU01362"/>
    </source>
</evidence>
<dbReference type="PROSITE" id="PS52018">
    <property type="entry name" value="DART"/>
    <property type="match status" value="1"/>
</dbReference>
<evidence type="ECO:0000313" key="10">
    <source>
        <dbReference type="EMBL" id="MDC1753605.1"/>
    </source>
</evidence>
<dbReference type="Proteomes" id="UP001218502">
    <property type="component" value="Unassembled WGS sequence"/>
</dbReference>
<evidence type="ECO:0000256" key="1">
    <source>
        <dbReference type="ARBA" id="ARBA00022649"/>
    </source>
</evidence>
<evidence type="ECO:0000256" key="4">
    <source>
        <dbReference type="ARBA" id="ARBA00022695"/>
    </source>
</evidence>
<reference evidence="14 15" key="2">
    <citation type="submission" date="2018-08" db="EMBL/GenBank/DDBJ databases">
        <title>A genome reference for cultivated species of the human gut microbiota.</title>
        <authorList>
            <person name="Zou Y."/>
            <person name="Xue W."/>
            <person name="Luo G."/>
        </authorList>
    </citation>
    <scope>NUCLEOTIDE SEQUENCE [LARGE SCALE GENOMIC DNA]</scope>
    <source>
        <strain evidence="12 15">AM18-14LB</strain>
        <strain evidence="11 14">OM03-4</strain>
    </source>
</reference>
<evidence type="ECO:0000313" key="11">
    <source>
        <dbReference type="EMBL" id="RGN94345.1"/>
    </source>
</evidence>
<dbReference type="RefSeq" id="WP_007758897.1">
    <property type="nucleotide sequence ID" value="NZ_CZAF01000006.1"/>
</dbReference>
<evidence type="ECO:0000256" key="2">
    <source>
        <dbReference type="ARBA" id="ARBA00022676"/>
    </source>
</evidence>
<reference evidence="9 13" key="1">
    <citation type="submission" date="2015-09" db="EMBL/GenBank/DDBJ databases">
        <authorList>
            <consortium name="Pathogen Informatics"/>
        </authorList>
    </citation>
    <scope>NUCLEOTIDE SEQUENCE [LARGE SCALE GENOMIC DNA]</scope>
    <source>
        <strain evidence="9 13">2789STDY5834847</strain>
    </source>
</reference>
<evidence type="ECO:0000313" key="14">
    <source>
        <dbReference type="Proteomes" id="UP000260759"/>
    </source>
</evidence>
<dbReference type="PATRIC" id="fig|820.27.peg.1238"/>
<evidence type="ECO:0000313" key="13">
    <source>
        <dbReference type="Proteomes" id="UP000095614"/>
    </source>
</evidence>
<evidence type="ECO:0000313" key="9">
    <source>
        <dbReference type="EMBL" id="CUO99661.1"/>
    </source>
</evidence>
<dbReference type="OrthoDB" id="7605323at2"/>
<organism evidence="11 14">
    <name type="scientific">Bacteroides uniformis</name>
    <dbReference type="NCBI Taxonomy" id="820"/>
    <lineage>
        <taxon>Bacteria</taxon>
        <taxon>Pseudomonadati</taxon>
        <taxon>Bacteroidota</taxon>
        <taxon>Bacteroidia</taxon>
        <taxon>Bacteroidales</taxon>
        <taxon>Bacteroidaceae</taxon>
        <taxon>Bacteroides</taxon>
    </lineage>
</organism>
<evidence type="ECO:0000313" key="15">
    <source>
        <dbReference type="Proteomes" id="UP000283766"/>
    </source>
</evidence>
<feature type="region of interest" description="Disordered" evidence="7">
    <location>
        <begin position="212"/>
        <end position="231"/>
    </location>
</feature>
<comment type="similarity">
    <text evidence="6">Belongs to the DarT ADP-ribosyltransferase family.</text>
</comment>
<gene>
    <name evidence="12" type="ORF">DW216_13905</name>
    <name evidence="11" type="ORF">DXB37_09835</name>
    <name evidence="9" type="ORF">ERS852462_02276</name>
    <name evidence="10" type="ORF">POY80_14250</name>
</gene>
<dbReference type="EMBL" id="JAQNQY010000015">
    <property type="protein sequence ID" value="MDC1753605.1"/>
    <property type="molecule type" value="Genomic_DNA"/>
</dbReference>
<dbReference type="AlphaFoldDB" id="A0A139KBN4"/>
<dbReference type="Proteomes" id="UP000260759">
    <property type="component" value="Unassembled WGS sequence"/>
</dbReference>
<dbReference type="EMBL" id="CZAF01000006">
    <property type="protein sequence ID" value="CUO99661.1"/>
    <property type="molecule type" value="Genomic_DNA"/>
</dbReference>
<keyword evidence="2" id="KW-0328">Glycosyltransferase</keyword>
<dbReference type="GO" id="GO:0016779">
    <property type="term" value="F:nucleotidyltransferase activity"/>
    <property type="evidence" value="ECO:0007669"/>
    <property type="project" value="UniProtKB-KW"/>
</dbReference>
<dbReference type="EMBL" id="QRJL01000009">
    <property type="protein sequence ID" value="RHH29353.1"/>
    <property type="molecule type" value="Genomic_DNA"/>
</dbReference>
<keyword evidence="5 6" id="KW-0238">DNA-binding</keyword>
<keyword evidence="4" id="KW-0548">Nucleotidyltransferase</keyword>
<evidence type="ECO:0000256" key="7">
    <source>
        <dbReference type="SAM" id="MobiDB-lite"/>
    </source>
</evidence>
<dbReference type="Proteomes" id="UP000095614">
    <property type="component" value="Unassembled WGS sequence"/>
</dbReference>
<dbReference type="EMBL" id="QSVA01000007">
    <property type="protein sequence ID" value="RGN94345.1"/>
    <property type="molecule type" value="Genomic_DNA"/>
</dbReference>
<name>A0A139KBN4_BACUN</name>
<keyword evidence="1 6" id="KW-1277">Toxin-antitoxin system</keyword>
<keyword evidence="3" id="KW-0808">Transferase</keyword>
<dbReference type="Pfam" id="PF14487">
    <property type="entry name" value="DarT"/>
    <property type="match status" value="1"/>
</dbReference>
<evidence type="ECO:0000313" key="12">
    <source>
        <dbReference type="EMBL" id="RHH29353.1"/>
    </source>
</evidence>
<reference evidence="10" key="3">
    <citation type="submission" date="2022-10" db="EMBL/GenBank/DDBJ databases">
        <title>Human gut microbiome strain richness.</title>
        <authorList>
            <person name="Chen-Liaw A."/>
        </authorList>
    </citation>
    <scope>NUCLEOTIDE SEQUENCE</scope>
    <source>
        <strain evidence="10">A1_m1001262Bd0_191120</strain>
    </source>
</reference>
<sequence>MIFKWLKKLFGLYDSSPTEILSNGELKPSAPKSLCDEFDKRKERVKQNRDKLKQSSTDWYVLNIPPQKDELQTRVFSPHKFENIPSLQALKDERLRKEAYELKVREEKAKLLLDKLEILIAQRKCQEAKQIMDEITHEIVRTKDSIIIKQYANIQKSLSELEKELEHERFVKLAEEQKRKEEEERKKREREEKEKVENEKRIAEERIRRQQEANRLAEEAQKKEQAEQAERQRLESLSAERKENWLAFKQVLENNGIRYLYHFTDRRNIPSIKRHGGLLSWSYCEKHKIDIPNPGGGNLSRNLDEMRNLQDYVRLSFTTEHPMMYVAMKDGRISNPVILRIDPSVVYLQHTMYADMNATTTKRTPNIGKSLEDFKKIHFSTVKAHKHFDLDENERPYFQAEVMVMTFIPKKYIINLDTF</sequence>
<comment type="caution">
    <text evidence="6">Lacks conserved residue(s) required for the propagation of feature annotation.</text>
</comment>
<dbReference type="GO" id="GO:0016757">
    <property type="term" value="F:glycosyltransferase activity"/>
    <property type="evidence" value="ECO:0007669"/>
    <property type="project" value="UniProtKB-KW"/>
</dbReference>
<proteinExistence type="inferred from homology"/>
<evidence type="ECO:0000259" key="8">
    <source>
        <dbReference type="PROSITE" id="PS52018"/>
    </source>
</evidence>
<feature type="domain" description="DarT" evidence="8">
    <location>
        <begin position="258"/>
        <end position="419"/>
    </location>
</feature>
<dbReference type="GO" id="GO:0003677">
    <property type="term" value="F:DNA binding"/>
    <property type="evidence" value="ECO:0007669"/>
    <property type="project" value="UniProtKB-UniRule"/>
</dbReference>
<evidence type="ECO:0000256" key="3">
    <source>
        <dbReference type="ARBA" id="ARBA00022679"/>
    </source>
</evidence>
<protein>
    <submittedName>
        <fullName evidence="11">DUF4433 domain-containing protein</fullName>
    </submittedName>
</protein>
<dbReference type="Proteomes" id="UP000283766">
    <property type="component" value="Unassembled WGS sequence"/>
</dbReference>
<evidence type="ECO:0000256" key="5">
    <source>
        <dbReference type="ARBA" id="ARBA00023125"/>
    </source>
</evidence>
<dbReference type="InterPro" id="IPR029494">
    <property type="entry name" value="DarT"/>
</dbReference>
<accession>A0A139KBN4</accession>